<dbReference type="RefSeq" id="WP_155614885.1">
    <property type="nucleotide sequence ID" value="NZ_WNZX01000011.1"/>
</dbReference>
<dbReference type="InterPro" id="IPR001387">
    <property type="entry name" value="Cro/C1-type_HTH"/>
</dbReference>
<dbReference type="GO" id="GO:0003677">
    <property type="term" value="F:DNA binding"/>
    <property type="evidence" value="ECO:0007669"/>
    <property type="project" value="InterPro"/>
</dbReference>
<dbReference type="PROSITE" id="PS50943">
    <property type="entry name" value="HTH_CROC1"/>
    <property type="match status" value="1"/>
</dbReference>
<organism evidence="2 3">
    <name type="scientific">Paenibacillus validus</name>
    <dbReference type="NCBI Taxonomy" id="44253"/>
    <lineage>
        <taxon>Bacteria</taxon>
        <taxon>Bacillati</taxon>
        <taxon>Bacillota</taxon>
        <taxon>Bacilli</taxon>
        <taxon>Bacillales</taxon>
        <taxon>Paenibacillaceae</taxon>
        <taxon>Paenibacillus</taxon>
    </lineage>
</organism>
<comment type="caution">
    <text evidence="2">The sequence shown here is derived from an EMBL/GenBank/DDBJ whole genome shotgun (WGS) entry which is preliminary data.</text>
</comment>
<dbReference type="SUPFAM" id="SSF47413">
    <property type="entry name" value="lambda repressor-like DNA-binding domains"/>
    <property type="match status" value="1"/>
</dbReference>
<proteinExistence type="predicted"/>
<feature type="domain" description="HTH cro/C1-type" evidence="1">
    <location>
        <begin position="10"/>
        <end position="65"/>
    </location>
</feature>
<dbReference type="EMBL" id="WNZX01000011">
    <property type="protein sequence ID" value="MUG71783.1"/>
    <property type="molecule type" value="Genomic_DNA"/>
</dbReference>
<gene>
    <name evidence="2" type="ORF">GNP93_13990</name>
</gene>
<dbReference type="InterPro" id="IPR010982">
    <property type="entry name" value="Lambda_DNA-bd_dom_sf"/>
</dbReference>
<evidence type="ECO:0000313" key="3">
    <source>
        <dbReference type="Proteomes" id="UP000450917"/>
    </source>
</evidence>
<dbReference type="Proteomes" id="UP000450917">
    <property type="component" value="Unassembled WGS sequence"/>
</dbReference>
<accession>A0A7X2ZCP1</accession>
<dbReference type="SMART" id="SM00530">
    <property type="entry name" value="HTH_XRE"/>
    <property type="match status" value="1"/>
</dbReference>
<name>A0A7X2ZCP1_9BACL</name>
<evidence type="ECO:0000259" key="1">
    <source>
        <dbReference type="PROSITE" id="PS50943"/>
    </source>
</evidence>
<keyword evidence="3" id="KW-1185">Reference proteome</keyword>
<protein>
    <submittedName>
        <fullName evidence="2">Helix-turn-helix domain-containing protein</fullName>
    </submittedName>
</protein>
<reference evidence="2 3" key="1">
    <citation type="submission" date="2019-11" db="EMBL/GenBank/DDBJ databases">
        <title>Draft genome sequences of five Paenibacillus species of dairy origin.</title>
        <authorList>
            <person name="Olajide A.M."/>
            <person name="Chen S."/>
            <person name="Lapointe G."/>
        </authorList>
    </citation>
    <scope>NUCLEOTIDE SEQUENCE [LARGE SCALE GENOMIC DNA]</scope>
    <source>
        <strain evidence="2 3">2CS3</strain>
    </source>
</reference>
<dbReference type="CDD" id="cd00093">
    <property type="entry name" value="HTH_XRE"/>
    <property type="match status" value="1"/>
</dbReference>
<sequence length="72" mass="8366">MNTNTFNIRLKEILRERKMTQRQLAELTGLRQSTISSICKNQVDRIYLNTLAIICAKLDISIDQLLIMQKAE</sequence>
<dbReference type="Pfam" id="PF13443">
    <property type="entry name" value="HTH_26"/>
    <property type="match status" value="1"/>
</dbReference>
<dbReference type="AlphaFoldDB" id="A0A7X2ZCP1"/>
<evidence type="ECO:0000313" key="2">
    <source>
        <dbReference type="EMBL" id="MUG71783.1"/>
    </source>
</evidence>
<dbReference type="Gene3D" id="1.10.260.40">
    <property type="entry name" value="lambda repressor-like DNA-binding domains"/>
    <property type="match status" value="1"/>
</dbReference>